<dbReference type="AlphaFoldDB" id="A0AAD9CXA6"/>
<keyword evidence="2" id="KW-0648">Protein biosynthesis</keyword>
<dbReference type="Pfam" id="PF11957">
    <property type="entry name" value="efThoc1"/>
    <property type="match status" value="1"/>
</dbReference>
<name>A0AAD9CXA6_PAPLA</name>
<keyword evidence="3" id="KW-1185">Reference proteome</keyword>
<organism evidence="2 3">
    <name type="scientific">Papiliotrema laurentii</name>
    <name type="common">Cryptococcus laurentii</name>
    <dbReference type="NCBI Taxonomy" id="5418"/>
    <lineage>
        <taxon>Eukaryota</taxon>
        <taxon>Fungi</taxon>
        <taxon>Dikarya</taxon>
        <taxon>Basidiomycota</taxon>
        <taxon>Agaricomycotina</taxon>
        <taxon>Tremellomycetes</taxon>
        <taxon>Tremellales</taxon>
        <taxon>Rhynchogastremaceae</taxon>
        <taxon>Papiliotrema</taxon>
    </lineage>
</organism>
<feature type="compositionally biased region" description="Basic and acidic residues" evidence="1">
    <location>
        <begin position="63"/>
        <end position="75"/>
    </location>
</feature>
<gene>
    <name evidence="2" type="ORF">DB88DRAFT_308188</name>
</gene>
<dbReference type="PANTHER" id="PTHR13265:SF0">
    <property type="entry name" value="HPR1"/>
    <property type="match status" value="1"/>
</dbReference>
<dbReference type="Proteomes" id="UP001182556">
    <property type="component" value="Unassembled WGS sequence"/>
</dbReference>
<sequence length="656" mass="74452">MSTIQEALTEGLGPIIAPIPNLTSSSSSSKGKAKSSSTDISAIWARLDLPQIATPPAPLPKDASPEAKAARREEDRIRETPVDLIRGVLEVVGKDIVLGPLLSGELVDPPRDAAESVKAQFQTQLQARLDVVLALYEAAGASYPDIPSLDAGYNFVPLLEDLVELLSIDTWRELWSYVETRAPRYTKGMLPSRGKALSLLRILNTFTRFLPRTPEDIAFKGRVWQFASRTIGITDRSAVNFRGEFNHYKTTWEQEPSAPATEADGDVKMDDEGVKAEVPKDGIDSELYSTLWSLQEYFAFPPLLAQKSKQRRPFDHLEHFKTKTDAVLPKLFAETDKERDALVKEKEDGHERKRKRGDDATGGFFHPRYLTERRLFEYELKDASFRRQILTQYFILFQFLLNLTSESKGKQAYTGGMPKDFELKEEDIRWIKDKIKAIRGDLVKMPGDGPRFDSILLSIIGHEHFYAAWKNEACAEAYFEVPQAEQPEFERKIYTLPEQRLQPLNVKYYQPGSKPMPIPVTAVTIEEQGEDDDVDLPQWQRMTKRMRKLQEDMADDEAMGQLEAAKKKAYEEKIEDLNYRAMRLARQVVDWRHFEANADKSSVLALEDTVKAAETADTPVLTTTDRFQDEAVSWLPAPPEEAEPAETMMEVDEQAK</sequence>
<dbReference type="PANTHER" id="PTHR13265">
    <property type="entry name" value="THO COMPLEX SUBUNIT 1"/>
    <property type="match status" value="1"/>
</dbReference>
<dbReference type="EMBL" id="JAODAN010000006">
    <property type="protein sequence ID" value="KAK1923659.1"/>
    <property type="molecule type" value="Genomic_DNA"/>
</dbReference>
<feature type="compositionally biased region" description="Acidic residues" evidence="1">
    <location>
        <begin position="640"/>
        <end position="656"/>
    </location>
</feature>
<comment type="caution">
    <text evidence="2">The sequence shown here is derived from an EMBL/GenBank/DDBJ whole genome shotgun (WGS) entry which is preliminary data.</text>
</comment>
<evidence type="ECO:0000256" key="1">
    <source>
        <dbReference type="SAM" id="MobiDB-lite"/>
    </source>
</evidence>
<evidence type="ECO:0000313" key="2">
    <source>
        <dbReference type="EMBL" id="KAK1923659.1"/>
    </source>
</evidence>
<feature type="region of interest" description="Disordered" evidence="1">
    <location>
        <begin position="52"/>
        <end position="75"/>
    </location>
</feature>
<feature type="region of interest" description="Disordered" evidence="1">
    <location>
        <begin position="637"/>
        <end position="656"/>
    </location>
</feature>
<accession>A0AAD9CXA6</accession>
<keyword evidence="2" id="KW-0251">Elongation factor</keyword>
<dbReference type="GO" id="GO:0003746">
    <property type="term" value="F:translation elongation factor activity"/>
    <property type="evidence" value="ECO:0007669"/>
    <property type="project" value="UniProtKB-KW"/>
</dbReference>
<protein>
    <submittedName>
        <fullName evidence="2">THO complex subunit 1 transcription elongation factor-domain-containing protein</fullName>
    </submittedName>
</protein>
<dbReference type="InterPro" id="IPR021861">
    <property type="entry name" value="THO_THOC1"/>
</dbReference>
<feature type="region of interest" description="Disordered" evidence="1">
    <location>
        <begin position="15"/>
        <end position="34"/>
    </location>
</feature>
<feature type="compositionally biased region" description="Low complexity" evidence="1">
    <location>
        <begin position="24"/>
        <end position="34"/>
    </location>
</feature>
<reference evidence="2" key="1">
    <citation type="submission" date="2023-02" db="EMBL/GenBank/DDBJ databases">
        <title>Identification and recombinant expression of a fungal hydrolase from Papiliotrema laurentii that hydrolyzes apple cutin and clears colloidal polyester polyurethane.</title>
        <authorList>
            <consortium name="DOE Joint Genome Institute"/>
            <person name="Roman V.A."/>
            <person name="Bojanowski C."/>
            <person name="Crable B.R."/>
            <person name="Wagner D.N."/>
            <person name="Hung C.S."/>
            <person name="Nadeau L.J."/>
            <person name="Schratz L."/>
            <person name="Haridas S."/>
            <person name="Pangilinan J."/>
            <person name="Lipzen A."/>
            <person name="Na H."/>
            <person name="Yan M."/>
            <person name="Ng V."/>
            <person name="Grigoriev I.V."/>
            <person name="Spatafora J.W."/>
            <person name="Barlow D."/>
            <person name="Biffinger J."/>
            <person name="Kelley-Loughnane N."/>
            <person name="Varaljay V.A."/>
            <person name="Crookes-Goodson W.J."/>
        </authorList>
    </citation>
    <scope>NUCLEOTIDE SEQUENCE</scope>
    <source>
        <strain evidence="2">5307AH</strain>
    </source>
</reference>
<dbReference type="GO" id="GO:0000445">
    <property type="term" value="C:THO complex part of transcription export complex"/>
    <property type="evidence" value="ECO:0007669"/>
    <property type="project" value="TreeGrafter"/>
</dbReference>
<proteinExistence type="predicted"/>
<evidence type="ECO:0000313" key="3">
    <source>
        <dbReference type="Proteomes" id="UP001182556"/>
    </source>
</evidence>
<dbReference type="GO" id="GO:0006406">
    <property type="term" value="P:mRNA export from nucleus"/>
    <property type="evidence" value="ECO:0007669"/>
    <property type="project" value="TreeGrafter"/>
</dbReference>